<dbReference type="AlphaFoldDB" id="A0A382PLX2"/>
<proteinExistence type="predicted"/>
<name>A0A382PLX2_9ZZZZ</name>
<sequence length="158" mass="17996">MKPYLILIFTISCMLAGCSHTKVSVPNQKESTARQELERFVRQLVDDFNGGDPVVLKRNHHFPFARVMSPEVEWWDDSARPLVDYTKLRATGWDRSVVNKIEVIYAAPEKGITRLNFSRMTKDGKVLLTTDAFYFVTKINGKWGIAAMFIGADNLPLD</sequence>
<accession>A0A382PLX2</accession>
<organism evidence="1">
    <name type="scientific">marine metagenome</name>
    <dbReference type="NCBI Taxonomy" id="408172"/>
    <lineage>
        <taxon>unclassified sequences</taxon>
        <taxon>metagenomes</taxon>
        <taxon>ecological metagenomes</taxon>
    </lineage>
</organism>
<protein>
    <recommendedName>
        <fullName evidence="2">DUF4440 domain-containing protein</fullName>
    </recommendedName>
</protein>
<reference evidence="1" key="1">
    <citation type="submission" date="2018-05" db="EMBL/GenBank/DDBJ databases">
        <authorList>
            <person name="Lanie J.A."/>
            <person name="Ng W.-L."/>
            <person name="Kazmierczak K.M."/>
            <person name="Andrzejewski T.M."/>
            <person name="Davidsen T.M."/>
            <person name="Wayne K.J."/>
            <person name="Tettelin H."/>
            <person name="Glass J.I."/>
            <person name="Rusch D."/>
            <person name="Podicherti R."/>
            <person name="Tsui H.-C.T."/>
            <person name="Winkler M.E."/>
        </authorList>
    </citation>
    <scope>NUCLEOTIDE SEQUENCE</scope>
</reference>
<evidence type="ECO:0008006" key="2">
    <source>
        <dbReference type="Google" id="ProtNLM"/>
    </source>
</evidence>
<dbReference type="EMBL" id="UINC01107538">
    <property type="protein sequence ID" value="SVC72992.1"/>
    <property type="molecule type" value="Genomic_DNA"/>
</dbReference>
<dbReference type="PROSITE" id="PS51257">
    <property type="entry name" value="PROKAR_LIPOPROTEIN"/>
    <property type="match status" value="1"/>
</dbReference>
<gene>
    <name evidence="1" type="ORF">METZ01_LOCUS325846</name>
</gene>
<evidence type="ECO:0000313" key="1">
    <source>
        <dbReference type="EMBL" id="SVC72992.1"/>
    </source>
</evidence>